<protein>
    <submittedName>
        <fullName evidence="6">DNA-binding transcriptional LysR family regulator</fullName>
    </submittedName>
</protein>
<comment type="caution">
    <text evidence="6">The sequence shown here is derived from an EMBL/GenBank/DDBJ whole genome shotgun (WGS) entry which is preliminary data.</text>
</comment>
<name>A0ABV2EEZ6_9CAUL</name>
<evidence type="ECO:0000256" key="2">
    <source>
        <dbReference type="ARBA" id="ARBA00023015"/>
    </source>
</evidence>
<evidence type="ECO:0000256" key="1">
    <source>
        <dbReference type="ARBA" id="ARBA00009437"/>
    </source>
</evidence>
<dbReference type="PROSITE" id="PS50931">
    <property type="entry name" value="HTH_LYSR"/>
    <property type="match status" value="1"/>
</dbReference>
<evidence type="ECO:0000256" key="4">
    <source>
        <dbReference type="ARBA" id="ARBA00023163"/>
    </source>
</evidence>
<sequence length="323" mass="35704">MELHQIRYFLALARSLNFTRAAEMCNVTQPALTKAVQKLELELGGVLIHRERQLTQLTDLGKLVLPMLERAYVAAESVHTLAIDFQRKEIAPLKIALASCVSASIIEAPLVEIARFMPGLQVELIEEEPAALSELLLDGAVNAAISGNEFGELPLRIDHWNLFEERFLVLMPKESMLAEFSSLPVDVLAKATWLEHVGCDGADPPWQDLFPPEVEPRVGHRGRRLAHLQHMVAAGLGLMLWPEHAPHLPSLVARPIASDPLKRNIQLLAVAGRRYSPALEALVKIARVHDWRSSFPIAERPAVAADCRARGDSPDEDARLATA</sequence>
<accession>A0ABV2EEZ6</accession>
<dbReference type="Pfam" id="PF00126">
    <property type="entry name" value="HTH_1"/>
    <property type="match status" value="1"/>
</dbReference>
<evidence type="ECO:0000259" key="5">
    <source>
        <dbReference type="PROSITE" id="PS50931"/>
    </source>
</evidence>
<keyword evidence="7" id="KW-1185">Reference proteome</keyword>
<dbReference type="SUPFAM" id="SSF53850">
    <property type="entry name" value="Periplasmic binding protein-like II"/>
    <property type="match status" value="1"/>
</dbReference>
<dbReference type="Proteomes" id="UP001549110">
    <property type="component" value="Unassembled WGS sequence"/>
</dbReference>
<keyword evidence="2" id="KW-0805">Transcription regulation</keyword>
<keyword evidence="4" id="KW-0804">Transcription</keyword>
<dbReference type="InterPro" id="IPR036390">
    <property type="entry name" value="WH_DNA-bd_sf"/>
</dbReference>
<comment type="similarity">
    <text evidence="1">Belongs to the LysR transcriptional regulatory family.</text>
</comment>
<dbReference type="InterPro" id="IPR005119">
    <property type="entry name" value="LysR_subst-bd"/>
</dbReference>
<evidence type="ECO:0000313" key="6">
    <source>
        <dbReference type="EMBL" id="MET3525599.1"/>
    </source>
</evidence>
<dbReference type="Gene3D" id="1.10.10.10">
    <property type="entry name" value="Winged helix-like DNA-binding domain superfamily/Winged helix DNA-binding domain"/>
    <property type="match status" value="1"/>
</dbReference>
<dbReference type="PANTHER" id="PTHR30346:SF28">
    <property type="entry name" value="HTH-TYPE TRANSCRIPTIONAL REGULATOR CYNR"/>
    <property type="match status" value="1"/>
</dbReference>
<proteinExistence type="inferred from homology"/>
<keyword evidence="3 6" id="KW-0238">DNA-binding</keyword>
<dbReference type="InterPro" id="IPR000847">
    <property type="entry name" value="LysR_HTH_N"/>
</dbReference>
<dbReference type="GO" id="GO:0003677">
    <property type="term" value="F:DNA binding"/>
    <property type="evidence" value="ECO:0007669"/>
    <property type="project" value="UniProtKB-KW"/>
</dbReference>
<gene>
    <name evidence="6" type="ORF">ABID41_000694</name>
</gene>
<dbReference type="PRINTS" id="PR00039">
    <property type="entry name" value="HTHLYSR"/>
</dbReference>
<evidence type="ECO:0000256" key="3">
    <source>
        <dbReference type="ARBA" id="ARBA00023125"/>
    </source>
</evidence>
<dbReference type="Gene3D" id="3.40.190.10">
    <property type="entry name" value="Periplasmic binding protein-like II"/>
    <property type="match status" value="2"/>
</dbReference>
<dbReference type="InterPro" id="IPR036388">
    <property type="entry name" value="WH-like_DNA-bd_sf"/>
</dbReference>
<reference evidence="6 7" key="1">
    <citation type="submission" date="2024-06" db="EMBL/GenBank/DDBJ databases">
        <title>Genomic Encyclopedia of Type Strains, Phase IV (KMG-IV): sequencing the most valuable type-strain genomes for metagenomic binning, comparative biology and taxonomic classification.</title>
        <authorList>
            <person name="Goeker M."/>
        </authorList>
    </citation>
    <scope>NUCLEOTIDE SEQUENCE [LARGE SCALE GENOMIC DNA]</scope>
    <source>
        <strain evidence="6 7">DSM 17809</strain>
    </source>
</reference>
<dbReference type="Pfam" id="PF03466">
    <property type="entry name" value="LysR_substrate"/>
    <property type="match status" value="1"/>
</dbReference>
<dbReference type="CDD" id="cd05466">
    <property type="entry name" value="PBP2_LTTR_substrate"/>
    <property type="match status" value="1"/>
</dbReference>
<dbReference type="SUPFAM" id="SSF46785">
    <property type="entry name" value="Winged helix' DNA-binding domain"/>
    <property type="match status" value="1"/>
</dbReference>
<dbReference type="RefSeq" id="WP_331928743.1">
    <property type="nucleotide sequence ID" value="NZ_JBEPLU010000001.1"/>
</dbReference>
<feature type="domain" description="HTH lysR-type" evidence="5">
    <location>
        <begin position="1"/>
        <end position="58"/>
    </location>
</feature>
<organism evidence="6 7">
    <name type="scientific">Phenylobacterium koreense</name>
    <dbReference type="NCBI Taxonomy" id="266125"/>
    <lineage>
        <taxon>Bacteria</taxon>
        <taxon>Pseudomonadati</taxon>
        <taxon>Pseudomonadota</taxon>
        <taxon>Alphaproteobacteria</taxon>
        <taxon>Caulobacterales</taxon>
        <taxon>Caulobacteraceae</taxon>
        <taxon>Phenylobacterium</taxon>
    </lineage>
</organism>
<dbReference type="PANTHER" id="PTHR30346">
    <property type="entry name" value="TRANSCRIPTIONAL DUAL REGULATOR HCAR-RELATED"/>
    <property type="match status" value="1"/>
</dbReference>
<dbReference type="EMBL" id="JBEPLU010000001">
    <property type="protein sequence ID" value="MET3525599.1"/>
    <property type="molecule type" value="Genomic_DNA"/>
</dbReference>
<evidence type="ECO:0000313" key="7">
    <source>
        <dbReference type="Proteomes" id="UP001549110"/>
    </source>
</evidence>